<evidence type="ECO:0000313" key="1">
    <source>
        <dbReference type="EMBL" id="SKA91366.1"/>
    </source>
</evidence>
<dbReference type="Proteomes" id="UP000190027">
    <property type="component" value="Unassembled WGS sequence"/>
</dbReference>
<protein>
    <submittedName>
        <fullName evidence="1">Uncharacterized protein</fullName>
    </submittedName>
</protein>
<dbReference type="OrthoDB" id="9904506at2"/>
<evidence type="ECO:0000313" key="2">
    <source>
        <dbReference type="Proteomes" id="UP000190027"/>
    </source>
</evidence>
<accession>A0A1T4XP85</accession>
<gene>
    <name evidence="1" type="ORF">SAMN02745704_02324</name>
</gene>
<sequence>MKNRCCKCGLSIDSWDFYVQSREGNICSSCLVAQDALDEDIRALFKTAPSRKTALAALREMPQAELETEPLILARSSG</sequence>
<proteinExistence type="predicted"/>
<dbReference type="AlphaFoldDB" id="A0A1T4XP85"/>
<name>A0A1T4XP85_9BACT</name>
<dbReference type="RefSeq" id="WP_078717875.1">
    <property type="nucleotide sequence ID" value="NZ_FUYC01000014.1"/>
</dbReference>
<keyword evidence="2" id="KW-1185">Reference proteome</keyword>
<dbReference type="EMBL" id="FUYC01000014">
    <property type="protein sequence ID" value="SKA91366.1"/>
    <property type="molecule type" value="Genomic_DNA"/>
</dbReference>
<organism evidence="1 2">
    <name type="scientific">Paucidesulfovibrio gracilis DSM 16080</name>
    <dbReference type="NCBI Taxonomy" id="1121449"/>
    <lineage>
        <taxon>Bacteria</taxon>
        <taxon>Pseudomonadati</taxon>
        <taxon>Thermodesulfobacteriota</taxon>
        <taxon>Desulfovibrionia</taxon>
        <taxon>Desulfovibrionales</taxon>
        <taxon>Desulfovibrionaceae</taxon>
        <taxon>Paucidesulfovibrio</taxon>
    </lineage>
</organism>
<reference evidence="1 2" key="1">
    <citation type="submission" date="2017-02" db="EMBL/GenBank/DDBJ databases">
        <authorList>
            <person name="Peterson S.W."/>
        </authorList>
    </citation>
    <scope>NUCLEOTIDE SEQUENCE [LARGE SCALE GENOMIC DNA]</scope>
    <source>
        <strain evidence="1 2">DSM 16080</strain>
    </source>
</reference>